<dbReference type="Pfam" id="PF21010">
    <property type="entry name" value="HA2_C"/>
    <property type="match status" value="1"/>
</dbReference>
<dbReference type="InterPro" id="IPR001650">
    <property type="entry name" value="Helicase_C-like"/>
</dbReference>
<accession>A0A266Q7Q9</accession>
<dbReference type="NCBIfam" id="NF008348">
    <property type="entry name" value="PRK11131.1"/>
    <property type="match status" value="1"/>
</dbReference>
<dbReference type="SMART" id="SM00382">
    <property type="entry name" value="AAA"/>
    <property type="match status" value="1"/>
</dbReference>
<dbReference type="FunFam" id="3.40.50.300:FF:000575">
    <property type="entry name" value="ATP-dependent helicase hrpA"/>
    <property type="match status" value="1"/>
</dbReference>
<organism evidence="10 11">
    <name type="scientific">Cellvibrio mixtus</name>
    <dbReference type="NCBI Taxonomy" id="39650"/>
    <lineage>
        <taxon>Bacteria</taxon>
        <taxon>Pseudomonadati</taxon>
        <taxon>Pseudomonadota</taxon>
        <taxon>Gammaproteobacteria</taxon>
        <taxon>Cellvibrionales</taxon>
        <taxon>Cellvibrionaceae</taxon>
        <taxon>Cellvibrio</taxon>
    </lineage>
</organism>
<dbReference type="FunFam" id="3.40.50.300:FF:000439">
    <property type="entry name" value="ATP-dependent RNA helicase HrpA"/>
    <property type="match status" value="1"/>
</dbReference>
<dbReference type="PROSITE" id="PS51194">
    <property type="entry name" value="HELICASE_CTER"/>
    <property type="match status" value="1"/>
</dbReference>
<evidence type="ECO:0000313" key="10">
    <source>
        <dbReference type="EMBL" id="OZY85666.1"/>
    </source>
</evidence>
<name>A0A266Q7Q9_9GAMM</name>
<dbReference type="InterPro" id="IPR010222">
    <property type="entry name" value="RNA_helicase_HrpA"/>
</dbReference>
<keyword evidence="6" id="KW-0067">ATP-binding</keyword>
<dbReference type="Pfam" id="PF00271">
    <property type="entry name" value="Helicase_C"/>
    <property type="match status" value="1"/>
</dbReference>
<feature type="domain" description="Helicase C-terminal" evidence="9">
    <location>
        <begin position="278"/>
        <end position="452"/>
    </location>
</feature>
<dbReference type="SUPFAM" id="SSF52540">
    <property type="entry name" value="P-loop containing nucleoside triphosphate hydrolases"/>
    <property type="match status" value="1"/>
</dbReference>
<sequence>MSNIWSSYKQSIVNVMGQDQYKLVRRLNELEKLARAEKPYAESLEKWHAQLARSQANVQRRLALVPAEIEFPNLPVCEKREEIAQIIANNQVVVLAGETGSGKTTQIPKICLTIGRGVKGLIGHTQPRRIAANTVANRIAEELKTTLGEKVGYQVRFSDQSNENTLIKVMTDGILLAEIQHDPFLNKYDTLIIDEAHERSLNIDFLLGYLKQLLPKRPDLKLIITSATIDLERFSQHFNNAPIIEVSGRTYPVEVWYRPLYEFEGSDESENEPDQYAAIVDAVHEIELHEKTGSGPRGGDILVFLSGEREIREAAEALRKAQFAHMEVIPFYARLSLAEQQKVFAAHTGRRIVLATNVAETSITVPGIRYVIDPGFARISRYSYRTKVQRLPIEPVSQASANQRKGRCGRVAEGICIRLYSEDDFNSRPAFTDAEILRTNLAAVILQMLQLRMGDIHKFPFIDAPDHRLISDGFKLLEELHAVNAKNQLTPVGQQLSKLPLDPRLARMLLSAQEQSCVRELLIISSALSVQDPRERPAEKQQAADQMHRRFWAEHSDFLGFVGLWDYFETQRQALTQNQLRKLCKKEFLSYLRLREWRDVHHQLCVAVKDLGIRVNSEPANYESIHKALLTGLLGNLGFNHEEREYLGARNRKFAIFPGSSLAKKTPKWIMAAELIETSKLFAHTVAKIEPEWVIAAAEHLIKRQHFEPHYDSRSGQVMVFEKITLYGLTIVEKKSVSYSHIDPAQCRDVFIRSALVEGQYDQHPKRKSLRNKNPETDFFAHQLQLLGELEELESKARRRDIVVDEQVIFDFYHERIPSHVVNLAGFEAWRKKAEQTNPKVLFLTRETLMRHGAGDITQAQFPNELEWRGMVFPLSYHFEPNHAFDGVSIHAPMSVLHQVPEHRLEWLVPGMLRDKCIGLLKSLPKNLRKHFVPVPDVVDKILAALTPDNKPLSEALALQLKRLTGVEVPKEAWLETNVDDYYRFNIHVVDDKGKVIASGRDLAPLRDKYRERVQQNIQSAATDIERDGIVTWDFAELPLSMQLPRGGISIRAYPALVDKQSAVSLQVLDNPLQAQDLTQRGIARLIFLALNQTVKYLQKELLKGQEVALTLAGIGNRDQVADDLIMAAIKHLVLADQQQLPRSHAAFERAVNAVKDKLILHAQELASQLIASLKLLVDVKKQLKQQKNMLMLAFTVSDINHQLAQLFYPGLVYKTPAVWLHQYPKYMRGIQQRLEKAALNPQKDKLQLAEIAPHWQRLVDYLVKEGDYRLAQNDALLEYRWWIEELRISLFAQTLKTLVPVSDKRLDKQWEQAMLVAQG</sequence>
<dbReference type="Pfam" id="PF00270">
    <property type="entry name" value="DEAD"/>
    <property type="match status" value="1"/>
</dbReference>
<dbReference type="InterPro" id="IPR011545">
    <property type="entry name" value="DEAD/DEAH_box_helicase_dom"/>
</dbReference>
<protein>
    <recommendedName>
        <fullName evidence="2">RNA helicase</fullName>
        <ecNumber evidence="2">3.6.4.13</ecNumber>
    </recommendedName>
</protein>
<feature type="domain" description="Helicase ATP-binding" evidence="8">
    <location>
        <begin position="84"/>
        <end position="247"/>
    </location>
</feature>
<dbReference type="SMART" id="SM00490">
    <property type="entry name" value="HELICc"/>
    <property type="match status" value="1"/>
</dbReference>
<dbReference type="InterPro" id="IPR007502">
    <property type="entry name" value="Helicase-assoc_dom"/>
</dbReference>
<keyword evidence="11" id="KW-1185">Reference proteome</keyword>
<dbReference type="GO" id="GO:0005524">
    <property type="term" value="F:ATP binding"/>
    <property type="evidence" value="ECO:0007669"/>
    <property type="project" value="UniProtKB-KW"/>
</dbReference>
<dbReference type="NCBIfam" id="TIGR01967">
    <property type="entry name" value="DEAH_box_HrpA"/>
    <property type="match status" value="1"/>
</dbReference>
<evidence type="ECO:0000256" key="5">
    <source>
        <dbReference type="ARBA" id="ARBA00022806"/>
    </source>
</evidence>
<gene>
    <name evidence="10" type="ORF">CBP51_01020</name>
</gene>
<dbReference type="GO" id="GO:0003723">
    <property type="term" value="F:RNA binding"/>
    <property type="evidence" value="ECO:0007669"/>
    <property type="project" value="TreeGrafter"/>
</dbReference>
<keyword evidence="4" id="KW-0378">Hydrolase</keyword>
<dbReference type="Gene3D" id="1.20.120.1080">
    <property type="match status" value="1"/>
</dbReference>
<dbReference type="EMBL" id="NHNI01000001">
    <property type="protein sequence ID" value="OZY85666.1"/>
    <property type="molecule type" value="Genomic_DNA"/>
</dbReference>
<evidence type="ECO:0000256" key="2">
    <source>
        <dbReference type="ARBA" id="ARBA00012552"/>
    </source>
</evidence>
<dbReference type="GO" id="GO:0003724">
    <property type="term" value="F:RNA helicase activity"/>
    <property type="evidence" value="ECO:0007669"/>
    <property type="project" value="UniProtKB-EC"/>
</dbReference>
<dbReference type="InterPro" id="IPR048333">
    <property type="entry name" value="HA2_WH"/>
</dbReference>
<evidence type="ECO:0000256" key="1">
    <source>
        <dbReference type="ARBA" id="ARBA00008792"/>
    </source>
</evidence>
<dbReference type="EC" id="3.6.4.13" evidence="2"/>
<evidence type="ECO:0000256" key="6">
    <source>
        <dbReference type="ARBA" id="ARBA00022840"/>
    </source>
</evidence>
<dbReference type="Gene3D" id="3.40.50.300">
    <property type="entry name" value="P-loop containing nucleotide triphosphate hydrolases"/>
    <property type="match status" value="2"/>
</dbReference>
<dbReference type="CDD" id="cd18791">
    <property type="entry name" value="SF2_C_RHA"/>
    <property type="match status" value="1"/>
</dbReference>
<evidence type="ECO:0000256" key="4">
    <source>
        <dbReference type="ARBA" id="ARBA00022801"/>
    </source>
</evidence>
<dbReference type="CDD" id="cd17989">
    <property type="entry name" value="DEXHc_HrpA"/>
    <property type="match status" value="1"/>
</dbReference>
<dbReference type="SMART" id="SM00487">
    <property type="entry name" value="DEXDc"/>
    <property type="match status" value="1"/>
</dbReference>
<evidence type="ECO:0000259" key="8">
    <source>
        <dbReference type="PROSITE" id="PS51192"/>
    </source>
</evidence>
<dbReference type="InterPro" id="IPR003593">
    <property type="entry name" value="AAA+_ATPase"/>
</dbReference>
<dbReference type="PANTHER" id="PTHR18934">
    <property type="entry name" value="ATP-DEPENDENT RNA HELICASE"/>
    <property type="match status" value="1"/>
</dbReference>
<dbReference type="SMART" id="SM00847">
    <property type="entry name" value="HA2"/>
    <property type="match status" value="1"/>
</dbReference>
<dbReference type="InterPro" id="IPR011709">
    <property type="entry name" value="DEAD-box_helicase_OB_fold"/>
</dbReference>
<dbReference type="PANTHER" id="PTHR18934:SF99">
    <property type="entry name" value="ATP-DEPENDENT RNA HELICASE DHX37-RELATED"/>
    <property type="match status" value="1"/>
</dbReference>
<dbReference type="InterPro" id="IPR024590">
    <property type="entry name" value="HrpA_C"/>
</dbReference>
<dbReference type="Pfam" id="PF07717">
    <property type="entry name" value="OB_NTP_bind"/>
    <property type="match status" value="1"/>
</dbReference>
<dbReference type="STRING" id="1209072.GCA_000766945_02626"/>
<evidence type="ECO:0000259" key="9">
    <source>
        <dbReference type="PROSITE" id="PS51194"/>
    </source>
</evidence>
<comment type="catalytic activity">
    <reaction evidence="7">
        <text>ATP + H2O = ADP + phosphate + H(+)</text>
        <dbReference type="Rhea" id="RHEA:13065"/>
        <dbReference type="ChEBI" id="CHEBI:15377"/>
        <dbReference type="ChEBI" id="CHEBI:15378"/>
        <dbReference type="ChEBI" id="CHEBI:30616"/>
        <dbReference type="ChEBI" id="CHEBI:43474"/>
        <dbReference type="ChEBI" id="CHEBI:456216"/>
        <dbReference type="EC" id="3.6.4.13"/>
    </reaction>
</comment>
<evidence type="ECO:0000256" key="3">
    <source>
        <dbReference type="ARBA" id="ARBA00022741"/>
    </source>
</evidence>
<keyword evidence="3" id="KW-0547">Nucleotide-binding</keyword>
<dbReference type="GO" id="GO:0016787">
    <property type="term" value="F:hydrolase activity"/>
    <property type="evidence" value="ECO:0007669"/>
    <property type="project" value="UniProtKB-KW"/>
</dbReference>
<evidence type="ECO:0000256" key="7">
    <source>
        <dbReference type="ARBA" id="ARBA00047984"/>
    </source>
</evidence>
<dbReference type="InterPro" id="IPR027417">
    <property type="entry name" value="P-loop_NTPase"/>
</dbReference>
<dbReference type="Pfam" id="PF11898">
    <property type="entry name" value="DUF3418"/>
    <property type="match status" value="1"/>
</dbReference>
<dbReference type="FunFam" id="1.20.120.1080:FF:000005">
    <property type="entry name" value="ATP-dependent helicase HrpA"/>
    <property type="match status" value="1"/>
</dbReference>
<dbReference type="RefSeq" id="WP_094983527.1">
    <property type="nucleotide sequence ID" value="NZ_NHNI01000001.1"/>
</dbReference>
<keyword evidence="5 10" id="KW-0347">Helicase</keyword>
<comment type="caution">
    <text evidence="10">The sequence shown here is derived from an EMBL/GenBank/DDBJ whole genome shotgun (WGS) entry which is preliminary data.</text>
</comment>
<evidence type="ECO:0000313" key="11">
    <source>
        <dbReference type="Proteomes" id="UP000216101"/>
    </source>
</evidence>
<comment type="similarity">
    <text evidence="1">Belongs to the DEAD box helicase family. DEAH subfamily.</text>
</comment>
<reference evidence="11" key="1">
    <citation type="submission" date="2017-05" db="EMBL/GenBank/DDBJ databases">
        <authorList>
            <person name="Barney B.M."/>
        </authorList>
    </citation>
    <scope>NUCLEOTIDE SEQUENCE [LARGE SCALE GENOMIC DNA]</scope>
    <source>
        <strain evidence="11">PSBB022</strain>
    </source>
</reference>
<dbReference type="PROSITE" id="PS51192">
    <property type="entry name" value="HELICASE_ATP_BIND_1"/>
    <property type="match status" value="1"/>
</dbReference>
<dbReference type="Pfam" id="PF04408">
    <property type="entry name" value="WHD_HA2"/>
    <property type="match status" value="1"/>
</dbReference>
<dbReference type="InterPro" id="IPR014001">
    <property type="entry name" value="Helicase_ATP-bd"/>
</dbReference>
<dbReference type="Proteomes" id="UP000216101">
    <property type="component" value="Unassembled WGS sequence"/>
</dbReference>
<proteinExistence type="inferred from homology"/>